<sequence length="252" mass="28703">MKEENGIYLFGIIRSEEQQSFGPVTFDEETTETYTVQFKEAAAVVAPVSKRIFTPNRKNLTAHQGVISGMMDREFDVVPVSFGNVFRSEEDVNALLENLHPELVKLFPEVHGKIEVGLKVTAKKEWLEELTSGSETLTAQKKRVDAKSREAGYFDRMKLGEMAANLVKEKREEVETDIHSKLEAEAVSAKANEPSGEKMLLNGAYLIEKEKEEAFDEAVNELHERWKDKVDFHYTGPWPAYNFINMKLKVEN</sequence>
<evidence type="ECO:0000256" key="2">
    <source>
        <dbReference type="ARBA" id="ARBA00035108"/>
    </source>
</evidence>
<evidence type="ECO:0000313" key="5">
    <source>
        <dbReference type="Proteomes" id="UP000217561"/>
    </source>
</evidence>
<proteinExistence type="inferred from homology"/>
<dbReference type="PANTHER" id="PTHR36852">
    <property type="entry name" value="PROTEIN GVPL 2"/>
    <property type="match status" value="1"/>
</dbReference>
<comment type="caution">
    <text evidence="4">The sequence shown here is derived from an EMBL/GenBank/DDBJ whole genome shotgun (WGS) entry which is preliminary data.</text>
</comment>
<keyword evidence="5" id="KW-1185">Reference proteome</keyword>
<name>A0ABX4HRY4_9BACI</name>
<protein>
    <submittedName>
        <fullName evidence="4">Gas vesicle protein GvpF</fullName>
    </submittedName>
</protein>
<keyword evidence="1" id="KW-0304">Gas vesicle</keyword>
<comment type="subcellular location">
    <subcellularLocation>
        <location evidence="2">Gas vesicle</location>
    </subcellularLocation>
</comment>
<dbReference type="EMBL" id="NSGH01000010">
    <property type="protein sequence ID" value="PBB05670.1"/>
    <property type="molecule type" value="Genomic_DNA"/>
</dbReference>
<dbReference type="Pfam" id="PF06386">
    <property type="entry name" value="GvpL_GvpF"/>
    <property type="match status" value="1"/>
</dbReference>
<dbReference type="RefSeq" id="WP_095822101.1">
    <property type="nucleotide sequence ID" value="NZ_NSGH01000010.1"/>
</dbReference>
<dbReference type="InterPro" id="IPR009430">
    <property type="entry name" value="GvpL/GvpF"/>
</dbReference>
<dbReference type="Proteomes" id="UP000217561">
    <property type="component" value="Unassembled WGS sequence"/>
</dbReference>
<gene>
    <name evidence="4" type="ORF">CKW00_07780</name>
</gene>
<dbReference type="PANTHER" id="PTHR36852:SF1">
    <property type="entry name" value="PROTEIN GVPL 2"/>
    <property type="match status" value="1"/>
</dbReference>
<evidence type="ECO:0000313" key="4">
    <source>
        <dbReference type="EMBL" id="PBB05670.1"/>
    </source>
</evidence>
<reference evidence="4 5" key="1">
    <citation type="submission" date="2017-08" db="EMBL/GenBank/DDBJ databases">
        <title>Salimicrobium alkalisoli sp. nov., isolated from saline alkaline soil.</title>
        <authorList>
            <person name="Zhang G."/>
            <person name="Xiong Q."/>
        </authorList>
    </citation>
    <scope>NUCLEOTIDE SEQUENCE [LARGE SCALE GENOMIC DNA]</scope>
    <source>
        <strain evidence="4 5">WN024</strain>
    </source>
</reference>
<evidence type="ECO:0000256" key="1">
    <source>
        <dbReference type="ARBA" id="ARBA00022987"/>
    </source>
</evidence>
<accession>A0ABX4HRY4</accession>
<organism evidence="4 5">
    <name type="scientific">Salimicrobium humidisoli</name>
    <dbReference type="NCBI Taxonomy" id="2029857"/>
    <lineage>
        <taxon>Bacteria</taxon>
        <taxon>Bacillati</taxon>
        <taxon>Bacillota</taxon>
        <taxon>Bacilli</taxon>
        <taxon>Bacillales</taxon>
        <taxon>Bacillaceae</taxon>
        <taxon>Salimicrobium</taxon>
    </lineage>
</organism>
<comment type="similarity">
    <text evidence="3">Belongs to the gas vesicle GvpF/GvpL family.</text>
</comment>
<evidence type="ECO:0000256" key="3">
    <source>
        <dbReference type="ARBA" id="ARBA00035643"/>
    </source>
</evidence>